<dbReference type="OrthoDB" id="9761531at2"/>
<evidence type="ECO:0000259" key="1">
    <source>
        <dbReference type="Pfam" id="PF00753"/>
    </source>
</evidence>
<dbReference type="KEGG" id="cbei:LF65_02667"/>
<accession>A0A0B5QE50</accession>
<reference evidence="3" key="1">
    <citation type="submission" date="2014-12" db="EMBL/GenBank/DDBJ databases">
        <title>Genome sequence of Clostridium beijerinckii strain 59B.</title>
        <authorList>
            <person name="Little G.T."/>
            <person name="Minton N.P."/>
        </authorList>
    </citation>
    <scope>NUCLEOTIDE SEQUENCE [LARGE SCALE GENOMIC DNA]</scope>
    <source>
        <strain evidence="3">59B</strain>
    </source>
</reference>
<proteinExistence type="predicted"/>
<dbReference type="InterPro" id="IPR001279">
    <property type="entry name" value="Metallo-B-lactamas"/>
</dbReference>
<organism evidence="2 3">
    <name type="scientific">Clostridium beijerinckii</name>
    <name type="common">Clostridium MP</name>
    <dbReference type="NCBI Taxonomy" id="1520"/>
    <lineage>
        <taxon>Bacteria</taxon>
        <taxon>Bacillati</taxon>
        <taxon>Bacillota</taxon>
        <taxon>Clostridia</taxon>
        <taxon>Eubacteriales</taxon>
        <taxon>Clostridiaceae</taxon>
        <taxon>Clostridium</taxon>
    </lineage>
</organism>
<dbReference type="InterPro" id="IPR052159">
    <property type="entry name" value="Competence_DNA_uptake"/>
</dbReference>
<dbReference type="PANTHER" id="PTHR30619">
    <property type="entry name" value="DNA INTERNALIZATION/COMPETENCE PROTEIN COMEC/REC2"/>
    <property type="match status" value="1"/>
</dbReference>
<dbReference type="AlphaFoldDB" id="A0A0B5QE50"/>
<name>A0A0B5QE50_CLOBE</name>
<gene>
    <name evidence="2" type="ORF">LF65_02667</name>
</gene>
<dbReference type="SUPFAM" id="SSF56281">
    <property type="entry name" value="Metallo-hydrolase/oxidoreductase"/>
    <property type="match status" value="1"/>
</dbReference>
<dbReference type="STRING" id="1520.LF65_02667"/>
<dbReference type="Proteomes" id="UP000031866">
    <property type="component" value="Chromosome"/>
</dbReference>
<dbReference type="InterPro" id="IPR036866">
    <property type="entry name" value="RibonucZ/Hydroxyglut_hydro"/>
</dbReference>
<protein>
    <recommendedName>
        <fullName evidence="1">Metallo-beta-lactamase domain-containing protein</fullName>
    </recommendedName>
</protein>
<dbReference type="PANTHER" id="PTHR30619:SF1">
    <property type="entry name" value="RECOMBINATION PROTEIN 2"/>
    <property type="match status" value="1"/>
</dbReference>
<dbReference type="EMBL" id="CP010086">
    <property type="protein sequence ID" value="AJG99240.1"/>
    <property type="molecule type" value="Genomic_DNA"/>
</dbReference>
<dbReference type="Gene3D" id="3.60.15.10">
    <property type="entry name" value="Ribonuclease Z/Hydroxyacylglutathione hydrolase-like"/>
    <property type="match status" value="1"/>
</dbReference>
<sequence length="417" mass="48739">MICTWPTNYKLKLESKLIYHAIGNGLFSSGKILIKNLGSNENIKEFNYIYDCGTNNSKEILEKRIDEYNKSNKKNLDLLTISHFDKDHINGLEKLLNGRRVKRIILPYLDPRQRFTLALKYFSHVKKISYMIFDPTSFFENYADEIIYVTDTKYDSKQTQVFNDNDNSIRIIGEEIDKSLLAEDLVTMPSKVRVFSKLEMKYNDLVKFKFYNRSIEDYELTDFYFKVDAVLKKFSLKLDKKIFYNKMAMEEIKKIYKALPYGINNSSICMSVISCEEVGNLKNTNIKCIKSKLLGINCHSKACIQRFGYMFTGDLRLKDVGKYKIFNDFVEYYSNERDFITIFTLPHHGSKYNWNKDILNKFENADMIITARGNAIHPSSEVLRDLSLSSRHNTTVNHISNKEISNEVLYYSVPSSK</sequence>
<dbReference type="Pfam" id="PF00753">
    <property type="entry name" value="Lactamase_B"/>
    <property type="match status" value="1"/>
</dbReference>
<dbReference type="RefSeq" id="WP_041896599.1">
    <property type="nucleotide sequence ID" value="NZ_CP010086.2"/>
</dbReference>
<feature type="domain" description="Metallo-beta-lactamase" evidence="1">
    <location>
        <begin position="45"/>
        <end position="126"/>
    </location>
</feature>
<evidence type="ECO:0000313" key="2">
    <source>
        <dbReference type="EMBL" id="AJG99240.1"/>
    </source>
</evidence>
<evidence type="ECO:0000313" key="3">
    <source>
        <dbReference type="Proteomes" id="UP000031866"/>
    </source>
</evidence>